<dbReference type="InterPro" id="IPR050482">
    <property type="entry name" value="Sensor_HK_TwoCompSys"/>
</dbReference>
<keyword evidence="13" id="KW-1185">Reference proteome</keyword>
<dbReference type="Pfam" id="PF07730">
    <property type="entry name" value="HisKA_3"/>
    <property type="match status" value="1"/>
</dbReference>
<dbReference type="PANTHER" id="PTHR24421">
    <property type="entry name" value="NITRATE/NITRITE SENSOR PROTEIN NARX-RELATED"/>
    <property type="match status" value="1"/>
</dbReference>
<evidence type="ECO:0000256" key="8">
    <source>
        <dbReference type="ARBA" id="ARBA00023012"/>
    </source>
</evidence>
<gene>
    <name evidence="12" type="ORF">FEF26_10735</name>
</gene>
<keyword evidence="5" id="KW-0547">Nucleotide-binding</keyword>
<feature type="transmembrane region" description="Helical" evidence="10">
    <location>
        <begin position="135"/>
        <end position="152"/>
    </location>
</feature>
<organism evidence="12 13">
    <name type="scientific">Nesterenkonia salmonea</name>
    <dbReference type="NCBI Taxonomy" id="1804987"/>
    <lineage>
        <taxon>Bacteria</taxon>
        <taxon>Bacillati</taxon>
        <taxon>Actinomycetota</taxon>
        <taxon>Actinomycetes</taxon>
        <taxon>Micrococcales</taxon>
        <taxon>Micrococcaceae</taxon>
        <taxon>Nesterenkonia</taxon>
    </lineage>
</organism>
<keyword evidence="4" id="KW-0808">Transferase</keyword>
<feature type="transmembrane region" description="Helical" evidence="10">
    <location>
        <begin position="199"/>
        <end position="221"/>
    </location>
</feature>
<evidence type="ECO:0000313" key="13">
    <source>
        <dbReference type="Proteomes" id="UP000310458"/>
    </source>
</evidence>
<feature type="transmembrane region" description="Helical" evidence="10">
    <location>
        <begin position="159"/>
        <end position="179"/>
    </location>
</feature>
<dbReference type="Proteomes" id="UP000310458">
    <property type="component" value="Unassembled WGS sequence"/>
</dbReference>
<dbReference type="Gene3D" id="3.30.565.10">
    <property type="entry name" value="Histidine kinase-like ATPase, C-terminal domain"/>
    <property type="match status" value="1"/>
</dbReference>
<dbReference type="InterPro" id="IPR011712">
    <property type="entry name" value="Sig_transdc_His_kin_sub3_dim/P"/>
</dbReference>
<evidence type="ECO:0000256" key="10">
    <source>
        <dbReference type="SAM" id="Phobius"/>
    </source>
</evidence>
<dbReference type="EMBL" id="VAVZ01000029">
    <property type="protein sequence ID" value="TLP95077.1"/>
    <property type="molecule type" value="Genomic_DNA"/>
</dbReference>
<evidence type="ECO:0000313" key="12">
    <source>
        <dbReference type="EMBL" id="TLP95077.1"/>
    </source>
</evidence>
<accession>A0A5R9B963</accession>
<evidence type="ECO:0000256" key="1">
    <source>
        <dbReference type="ARBA" id="ARBA00000085"/>
    </source>
</evidence>
<dbReference type="InterPro" id="IPR036890">
    <property type="entry name" value="HATPase_C_sf"/>
</dbReference>
<keyword evidence="7" id="KW-0067">ATP-binding</keyword>
<comment type="caution">
    <text evidence="12">The sequence shown here is derived from an EMBL/GenBank/DDBJ whole genome shotgun (WGS) entry which is preliminary data.</text>
</comment>
<dbReference type="GO" id="GO:0016020">
    <property type="term" value="C:membrane"/>
    <property type="evidence" value="ECO:0007669"/>
    <property type="project" value="InterPro"/>
</dbReference>
<dbReference type="GO" id="GO:0005524">
    <property type="term" value="F:ATP binding"/>
    <property type="evidence" value="ECO:0007669"/>
    <property type="project" value="UniProtKB-KW"/>
</dbReference>
<evidence type="ECO:0000256" key="7">
    <source>
        <dbReference type="ARBA" id="ARBA00022840"/>
    </source>
</evidence>
<evidence type="ECO:0000256" key="9">
    <source>
        <dbReference type="SAM" id="MobiDB-lite"/>
    </source>
</evidence>
<keyword evidence="10" id="KW-0812">Transmembrane</keyword>
<feature type="transmembrane region" description="Helical" evidence="10">
    <location>
        <begin position="90"/>
        <end position="106"/>
    </location>
</feature>
<keyword evidence="10" id="KW-0472">Membrane</keyword>
<comment type="catalytic activity">
    <reaction evidence="1">
        <text>ATP + protein L-histidine = ADP + protein N-phospho-L-histidine.</text>
        <dbReference type="EC" id="2.7.13.3"/>
    </reaction>
</comment>
<evidence type="ECO:0000256" key="5">
    <source>
        <dbReference type="ARBA" id="ARBA00022741"/>
    </source>
</evidence>
<keyword evidence="3" id="KW-0597">Phosphoprotein</keyword>
<dbReference type="EC" id="2.7.13.3" evidence="2"/>
<proteinExistence type="predicted"/>
<dbReference type="Gene3D" id="1.20.5.1930">
    <property type="match status" value="1"/>
</dbReference>
<evidence type="ECO:0000256" key="6">
    <source>
        <dbReference type="ARBA" id="ARBA00022777"/>
    </source>
</evidence>
<dbReference type="RefSeq" id="WP_138253537.1">
    <property type="nucleotide sequence ID" value="NZ_VAVZ01000029.1"/>
</dbReference>
<feature type="transmembrane region" description="Helical" evidence="10">
    <location>
        <begin position="113"/>
        <end position="129"/>
    </location>
</feature>
<dbReference type="SUPFAM" id="SSF55874">
    <property type="entry name" value="ATPase domain of HSP90 chaperone/DNA topoisomerase II/histidine kinase"/>
    <property type="match status" value="1"/>
</dbReference>
<dbReference type="PANTHER" id="PTHR24421:SF10">
    <property type="entry name" value="NITRATE_NITRITE SENSOR PROTEIN NARQ"/>
    <property type="match status" value="1"/>
</dbReference>
<feature type="domain" description="Signal transduction histidine kinase subgroup 3 dimerisation and phosphoacceptor" evidence="11">
    <location>
        <begin position="246"/>
        <end position="312"/>
    </location>
</feature>
<evidence type="ECO:0000259" key="11">
    <source>
        <dbReference type="Pfam" id="PF07730"/>
    </source>
</evidence>
<keyword evidence="10" id="KW-1133">Transmembrane helix</keyword>
<keyword evidence="6 12" id="KW-0418">Kinase</keyword>
<reference evidence="12 13" key="1">
    <citation type="submission" date="2019-05" db="EMBL/GenBank/DDBJ databases">
        <title>Nesterenkonia sp. GY074 isolated from the Southern Atlantic Ocean.</title>
        <authorList>
            <person name="Zhang G."/>
        </authorList>
    </citation>
    <scope>NUCLEOTIDE SEQUENCE [LARGE SCALE GENOMIC DNA]</scope>
    <source>
        <strain evidence="12 13">GY074</strain>
    </source>
</reference>
<feature type="region of interest" description="Disordered" evidence="9">
    <location>
        <begin position="1"/>
        <end position="23"/>
    </location>
</feature>
<sequence length="485" mass="52296">MTTPPPQDTATGGGAMLPSSPGSVEAVSEEPANLSESISGWDDLGLIRRPGLRGWFRRHPRCMNAVVVGVYVLYALWSFPLAFVDMGDDAWWLALGIVVISAALCFRRARPLTVLVLVALFEAAMLFHYPWQGAQMMGLCLAAYSVGLHYGLKWSLLAALPACALGYSTLLVADVWLAHHGGGFWADYYSTQGLGAFEALVVTAVVMFFVVGISAGIGAAVRRGHRHEREIVNWARKSHQLAQLGERNRIAREMHDVVAHSLSVMVSLADGARVVAKKNPERAAEVIGEVSATGRGALADMRRVIGVLRTGDAPDTVRRPITESLEGLYESFRQAGVSLHVEQSGPALPDDAAFGLTVHRIIQESLTNVLRYGRGVNRVEVGIEHLMATEDEDCDRLSEQGFSAKEQQALGLIGEEQVIITITDDGIPPAPGTRRESIGSQLGIQGMQERASFYNGSVYAGPGKHRGWMVRAVLEPPAAAKKGTG</sequence>
<dbReference type="AlphaFoldDB" id="A0A5R9B963"/>
<feature type="transmembrane region" description="Helical" evidence="10">
    <location>
        <begin position="62"/>
        <end position="84"/>
    </location>
</feature>
<dbReference type="GO" id="GO:0000155">
    <property type="term" value="F:phosphorelay sensor kinase activity"/>
    <property type="evidence" value="ECO:0007669"/>
    <property type="project" value="InterPro"/>
</dbReference>
<dbReference type="GO" id="GO:0046983">
    <property type="term" value="F:protein dimerization activity"/>
    <property type="evidence" value="ECO:0007669"/>
    <property type="project" value="InterPro"/>
</dbReference>
<dbReference type="OrthoDB" id="227596at2"/>
<protein>
    <recommendedName>
        <fullName evidence="2">histidine kinase</fullName>
        <ecNumber evidence="2">2.7.13.3</ecNumber>
    </recommendedName>
</protein>
<evidence type="ECO:0000256" key="4">
    <source>
        <dbReference type="ARBA" id="ARBA00022679"/>
    </source>
</evidence>
<keyword evidence="8" id="KW-0902">Two-component regulatory system</keyword>
<name>A0A5R9B963_9MICC</name>
<evidence type="ECO:0000256" key="3">
    <source>
        <dbReference type="ARBA" id="ARBA00022553"/>
    </source>
</evidence>
<evidence type="ECO:0000256" key="2">
    <source>
        <dbReference type="ARBA" id="ARBA00012438"/>
    </source>
</evidence>